<sequence>MGMDYFTSRLVVRKLVYQFIENMKVPFQNILWGFGDPFAEVNRLVMPTVKSDQ</sequence>
<gene>
    <name evidence="1" type="ORF">LX87_02998</name>
</gene>
<organism evidence="1 2">
    <name type="scientific">Larkinella arboricola</name>
    <dbReference type="NCBI Taxonomy" id="643671"/>
    <lineage>
        <taxon>Bacteria</taxon>
        <taxon>Pseudomonadati</taxon>
        <taxon>Bacteroidota</taxon>
        <taxon>Cytophagia</taxon>
        <taxon>Cytophagales</taxon>
        <taxon>Spirosomataceae</taxon>
        <taxon>Larkinella</taxon>
    </lineage>
</organism>
<comment type="caution">
    <text evidence="1">The sequence shown here is derived from an EMBL/GenBank/DDBJ whole genome shotgun (WGS) entry which is preliminary data.</text>
</comment>
<evidence type="ECO:0000313" key="1">
    <source>
        <dbReference type="EMBL" id="RAJ98090.1"/>
    </source>
</evidence>
<name>A0A327WZT4_LARAB</name>
<dbReference type="Proteomes" id="UP000248790">
    <property type="component" value="Unassembled WGS sequence"/>
</dbReference>
<keyword evidence="2" id="KW-1185">Reference proteome</keyword>
<reference evidence="1 2" key="1">
    <citation type="submission" date="2018-06" db="EMBL/GenBank/DDBJ databases">
        <title>Genomic Encyclopedia of Archaeal and Bacterial Type Strains, Phase II (KMG-II): from individual species to whole genera.</title>
        <authorList>
            <person name="Goeker M."/>
        </authorList>
    </citation>
    <scope>NUCLEOTIDE SEQUENCE [LARGE SCALE GENOMIC DNA]</scope>
    <source>
        <strain evidence="1 2">DSM 21851</strain>
    </source>
</reference>
<accession>A0A327WZT4</accession>
<dbReference type="AlphaFoldDB" id="A0A327WZT4"/>
<dbReference type="EMBL" id="QLMC01000003">
    <property type="protein sequence ID" value="RAJ98090.1"/>
    <property type="molecule type" value="Genomic_DNA"/>
</dbReference>
<evidence type="ECO:0000313" key="2">
    <source>
        <dbReference type="Proteomes" id="UP000248790"/>
    </source>
</evidence>
<proteinExistence type="predicted"/>
<protein>
    <submittedName>
        <fullName evidence="1">Uncharacterized protein</fullName>
    </submittedName>
</protein>